<dbReference type="AlphaFoldDB" id="A0A973W431"/>
<gene>
    <name evidence="1" type="ORF">HAP48_028435</name>
</gene>
<organism evidence="1">
    <name type="scientific">Bradyrhizobium septentrionale</name>
    <dbReference type="NCBI Taxonomy" id="1404411"/>
    <lineage>
        <taxon>Bacteria</taxon>
        <taxon>Pseudomonadati</taxon>
        <taxon>Pseudomonadota</taxon>
        <taxon>Alphaproteobacteria</taxon>
        <taxon>Hyphomicrobiales</taxon>
        <taxon>Nitrobacteraceae</taxon>
        <taxon>Bradyrhizobium</taxon>
    </lineage>
</organism>
<sequence length="66" mass="7143">MGDLDLAGDILRGIKAIAQFINEDERATGYKLTTGQLPGGKDGREWVASKRVIRDHYARLTGGKAA</sequence>
<name>A0A973W431_9BRAD</name>
<evidence type="ECO:0000313" key="1">
    <source>
        <dbReference type="EMBL" id="NVI46820.1"/>
    </source>
</evidence>
<dbReference type="EMBL" id="JAAOLE020000001">
    <property type="protein sequence ID" value="NVI46820.1"/>
    <property type="molecule type" value="Genomic_DNA"/>
</dbReference>
<proteinExistence type="predicted"/>
<protein>
    <submittedName>
        <fullName evidence="1">Uncharacterized protein</fullName>
    </submittedName>
</protein>
<reference evidence="1" key="1">
    <citation type="submission" date="2020-06" db="EMBL/GenBank/DDBJ databases">
        <title>Whole Genome Sequence of Bradyrhizobium sp. Strain 1S1.</title>
        <authorList>
            <person name="Bromfield E.S.P."/>
            <person name="Cloutier S."/>
        </authorList>
    </citation>
    <scope>NUCLEOTIDE SEQUENCE [LARGE SCALE GENOMIC DNA]</scope>
    <source>
        <strain evidence="1">1S1</strain>
    </source>
</reference>
<dbReference type="RefSeq" id="WP_166206348.1">
    <property type="nucleotide sequence ID" value="NZ_CP088285.1"/>
</dbReference>
<accession>A0A973W431</accession>
<comment type="caution">
    <text evidence="1">The sequence shown here is derived from an EMBL/GenBank/DDBJ whole genome shotgun (WGS) entry which is preliminary data.</text>
</comment>